<evidence type="ECO:0000256" key="1">
    <source>
        <dbReference type="SAM" id="Phobius"/>
    </source>
</evidence>
<comment type="caution">
    <text evidence="2">The sequence shown here is derived from an EMBL/GenBank/DDBJ whole genome shotgun (WGS) entry which is preliminary data.</text>
</comment>
<name>A0ABQ6BKT0_9CAUL</name>
<reference evidence="3" key="1">
    <citation type="journal article" date="2019" name="Int. J. Syst. Evol. Microbiol.">
        <title>The Global Catalogue of Microorganisms (GCM) 10K type strain sequencing project: providing services to taxonomists for standard genome sequencing and annotation.</title>
        <authorList>
            <consortium name="The Broad Institute Genomics Platform"/>
            <consortium name="The Broad Institute Genome Sequencing Center for Infectious Disease"/>
            <person name="Wu L."/>
            <person name="Ma J."/>
        </authorList>
    </citation>
    <scope>NUCLEOTIDE SEQUENCE [LARGE SCALE GENOMIC DNA]</scope>
    <source>
        <strain evidence="3">NBRC 110107</strain>
    </source>
</reference>
<feature type="transmembrane region" description="Helical" evidence="1">
    <location>
        <begin position="12"/>
        <end position="35"/>
    </location>
</feature>
<keyword evidence="1" id="KW-1133">Transmembrane helix</keyword>
<accession>A0ABQ6BKT0</accession>
<dbReference type="Proteomes" id="UP001156921">
    <property type="component" value="Unassembled WGS sequence"/>
</dbReference>
<protein>
    <submittedName>
        <fullName evidence="2">Uncharacterized protein</fullName>
    </submittedName>
</protein>
<keyword evidence="1" id="KW-0812">Transmembrane</keyword>
<proteinExistence type="predicted"/>
<dbReference type="EMBL" id="BSOY01000049">
    <property type="protein sequence ID" value="GLS02067.1"/>
    <property type="molecule type" value="Genomic_DNA"/>
</dbReference>
<evidence type="ECO:0000313" key="3">
    <source>
        <dbReference type="Proteomes" id="UP001156921"/>
    </source>
</evidence>
<gene>
    <name evidence="2" type="ORF">GCM10007859_20870</name>
</gene>
<evidence type="ECO:0000313" key="2">
    <source>
        <dbReference type="EMBL" id="GLS02067.1"/>
    </source>
</evidence>
<keyword evidence="3" id="KW-1185">Reference proteome</keyword>
<keyword evidence="1" id="KW-0472">Membrane</keyword>
<organism evidence="2 3">
    <name type="scientific">Brevundimonas denitrificans</name>
    <dbReference type="NCBI Taxonomy" id="1443434"/>
    <lineage>
        <taxon>Bacteria</taxon>
        <taxon>Pseudomonadati</taxon>
        <taxon>Pseudomonadota</taxon>
        <taxon>Alphaproteobacteria</taxon>
        <taxon>Caulobacterales</taxon>
        <taxon>Caulobacteraceae</taxon>
        <taxon>Brevundimonas</taxon>
    </lineage>
</organism>
<sequence>MVVAARTVGVAMVVTGVIVIGMVVAGPIVSMIITVRHEEPLGCPQGRVNEAVM</sequence>